<keyword evidence="1" id="KW-0472">Membrane</keyword>
<dbReference type="Proteomes" id="UP000253090">
    <property type="component" value="Unassembled WGS sequence"/>
</dbReference>
<keyword evidence="1" id="KW-1133">Transmembrane helix</keyword>
<feature type="transmembrane region" description="Helical" evidence="1">
    <location>
        <begin position="706"/>
        <end position="724"/>
    </location>
</feature>
<dbReference type="Pfam" id="PF08924">
    <property type="entry name" value="Rv2525c_GlyHyd-like"/>
    <property type="match status" value="1"/>
</dbReference>
<evidence type="ECO:0000256" key="1">
    <source>
        <dbReference type="SAM" id="Phobius"/>
    </source>
</evidence>
<dbReference type="InterPro" id="IPR048479">
    <property type="entry name" value="Ybfg_C"/>
</dbReference>
<dbReference type="RefSeq" id="WP_114496480.1">
    <property type="nucleotide sequence ID" value="NZ_QPJW01000003.1"/>
</dbReference>
<proteinExistence type="predicted"/>
<keyword evidence="5" id="KW-0378">Hydrolase</keyword>
<keyword evidence="6" id="KW-1185">Reference proteome</keyword>
<evidence type="ECO:0000313" key="5">
    <source>
        <dbReference type="EMBL" id="RCX20395.1"/>
    </source>
</evidence>
<dbReference type="Gene3D" id="3.20.20.80">
    <property type="entry name" value="Glycosidases"/>
    <property type="match status" value="1"/>
</dbReference>
<dbReference type="InterPro" id="IPR036366">
    <property type="entry name" value="PGBDSf"/>
</dbReference>
<dbReference type="Pfam" id="PF21015">
    <property type="entry name" value="Ybfg_C"/>
    <property type="match status" value="1"/>
</dbReference>
<sequence>MDIRVLQTQKWLNTTYSGRVGYKEVVEDGITGWNTIYSLTRALQLELGIPGTEASDNFGPKTEALFQPLRRQAAGASTNNLNYILQGSLFCKGYDPGGFTGNFFEGTETIIKSFQEDVGLTVKDGVVTSMIMKALLNMSSYKLSLRGHQSIRLAQQNLNNDYNRYFGLMPTDGIYSRETNKALIYALQAEEGLAVGVANGNFGPTTINLCPTLSESNSPPRFVRILQYALICNGREYDTGDFDGIYNYYVKEAIKKFQSFMMLPVTGVANMATIKQLMTSNGDTNRSAHACDTATILTAAQVATLVNNGFKVVGRYLTGNVATSNGGVTSKAMTPQELAIIFGAGLRVFPIYQDGGHRASHFKEGQGTVDAYKAHLAARNLGFGTGTAIYFAVDYDAYDYEVTEKIIPYFKEIRSVFAKLGKIENMPVYKIGVYGARNTCIRTSVELGLTTDFSFVSDMSTGFSGNLGFPMPDNWSFDQFFELSIGTGEGKVGIDKVAYSGRDKGVASVQPPQDLKREALINQWLKTISEFPVLKDIPSLYSTNFVFNTTERVYSSFLLDIDVSTKTEHEFGDNDMHKITITNGKLGVSAEEILGESTVKLSAEQISDFTKFLDNVALSVENGIMAISMNPQGNKLVLEIKLYTKEISVADGTKSKLEISVIYTFKHVPTEAEPNYGVILEVVAGVALVAAAIIGIACLSPAVAGAGALITTAGAVILFFIGIFDDDNTV</sequence>
<evidence type="ECO:0000259" key="4">
    <source>
        <dbReference type="Pfam" id="PF21015"/>
    </source>
</evidence>
<comment type="caution">
    <text evidence="5">The sequence shown here is derived from an EMBL/GenBank/DDBJ whole genome shotgun (WGS) entry which is preliminary data.</text>
</comment>
<dbReference type="GO" id="GO:0016787">
    <property type="term" value="F:hydrolase activity"/>
    <property type="evidence" value="ECO:0007669"/>
    <property type="project" value="UniProtKB-KW"/>
</dbReference>
<evidence type="ECO:0000259" key="3">
    <source>
        <dbReference type="Pfam" id="PF08924"/>
    </source>
</evidence>
<feature type="domain" description="Ybfg-like C-terminal" evidence="4">
    <location>
        <begin position="527"/>
        <end position="670"/>
    </location>
</feature>
<reference evidence="5 6" key="1">
    <citation type="submission" date="2018-07" db="EMBL/GenBank/DDBJ databases">
        <title>Genomic Encyclopedia of Type Strains, Phase III (KMG-III): the genomes of soil and plant-associated and newly described type strains.</title>
        <authorList>
            <person name="Whitman W."/>
        </authorList>
    </citation>
    <scope>NUCLEOTIDE SEQUENCE [LARGE SCALE GENOMIC DNA]</scope>
    <source>
        <strain evidence="5 6">CECT 8333</strain>
    </source>
</reference>
<evidence type="ECO:0000259" key="2">
    <source>
        <dbReference type="Pfam" id="PF01471"/>
    </source>
</evidence>
<dbReference type="InterPro" id="IPR017853">
    <property type="entry name" value="GH"/>
</dbReference>
<feature type="domain" description="Rv2525c-like glycoside hydrolase-like" evidence="3">
    <location>
        <begin position="304"/>
        <end position="478"/>
    </location>
</feature>
<accession>A0A369BGL5</accession>
<feature type="domain" description="Peptidoglycan binding-like" evidence="2">
    <location>
        <begin position="85"/>
        <end position="135"/>
    </location>
</feature>
<dbReference type="EMBL" id="QPJW01000003">
    <property type="protein sequence ID" value="RCX20395.1"/>
    <property type="molecule type" value="Genomic_DNA"/>
</dbReference>
<dbReference type="Gene3D" id="1.10.101.10">
    <property type="entry name" value="PGBD-like superfamily/PGBD"/>
    <property type="match status" value="2"/>
</dbReference>
<dbReference type="AlphaFoldDB" id="A0A369BGL5"/>
<keyword evidence="1" id="KW-0812">Transmembrane</keyword>
<gene>
    <name evidence="5" type="ORF">DFP94_103120</name>
</gene>
<dbReference type="Pfam" id="PF01471">
    <property type="entry name" value="PG_binding_1"/>
    <property type="match status" value="2"/>
</dbReference>
<dbReference type="OrthoDB" id="1795295at2"/>
<dbReference type="SUPFAM" id="SSF47090">
    <property type="entry name" value="PGBD-like"/>
    <property type="match status" value="2"/>
</dbReference>
<dbReference type="InterPro" id="IPR036365">
    <property type="entry name" value="PGBD-like_sf"/>
</dbReference>
<name>A0A369BGL5_9BACL</name>
<organism evidence="5 6">
    <name type="scientific">Fontibacillus phaseoli</name>
    <dbReference type="NCBI Taxonomy" id="1416533"/>
    <lineage>
        <taxon>Bacteria</taxon>
        <taxon>Bacillati</taxon>
        <taxon>Bacillota</taxon>
        <taxon>Bacilli</taxon>
        <taxon>Bacillales</taxon>
        <taxon>Paenibacillaceae</taxon>
        <taxon>Fontibacillus</taxon>
    </lineage>
</organism>
<feature type="domain" description="Peptidoglycan binding-like" evidence="2">
    <location>
        <begin position="223"/>
        <end position="277"/>
    </location>
</feature>
<dbReference type="InterPro" id="IPR002477">
    <property type="entry name" value="Peptidoglycan-bd-like"/>
</dbReference>
<dbReference type="CDD" id="cd06418">
    <property type="entry name" value="GH25_BacA-like"/>
    <property type="match status" value="1"/>
</dbReference>
<dbReference type="InterPro" id="IPR015020">
    <property type="entry name" value="Rv2525c-like_Glyco_Hydro-like"/>
</dbReference>
<protein>
    <submittedName>
        <fullName evidence="5">Peptidoglycan hydrolase-like protein with peptidoglycan-binding domain</fullName>
    </submittedName>
</protein>
<evidence type="ECO:0000313" key="6">
    <source>
        <dbReference type="Proteomes" id="UP000253090"/>
    </source>
</evidence>
<feature type="transmembrane region" description="Helical" evidence="1">
    <location>
        <begin position="676"/>
        <end position="699"/>
    </location>
</feature>
<dbReference type="SUPFAM" id="SSF51445">
    <property type="entry name" value="(Trans)glycosidases"/>
    <property type="match status" value="1"/>
</dbReference>